<evidence type="ECO:0000256" key="4">
    <source>
        <dbReference type="ARBA" id="ARBA00022989"/>
    </source>
</evidence>
<organism evidence="8">
    <name type="scientific">Heterosigma akashiwo</name>
    <name type="common">Chromophytic alga</name>
    <name type="synonym">Heterosigma carterae</name>
    <dbReference type="NCBI Taxonomy" id="2829"/>
    <lineage>
        <taxon>Eukaryota</taxon>
        <taxon>Sar</taxon>
        <taxon>Stramenopiles</taxon>
        <taxon>Ochrophyta</taxon>
        <taxon>Raphidophyceae</taxon>
        <taxon>Chattonellales</taxon>
        <taxon>Chattonellaceae</taxon>
        <taxon>Heterosigma</taxon>
    </lineage>
</organism>
<feature type="transmembrane region" description="Helical" evidence="7">
    <location>
        <begin position="94"/>
        <end position="113"/>
    </location>
</feature>
<keyword evidence="5 7" id="KW-0472">Membrane</keyword>
<keyword evidence="2" id="KW-0813">Transport</keyword>
<gene>
    <name evidence="8" type="ORF">HAKA00212_LOCUS18232</name>
</gene>
<sequence>MSVNRKHRTPSNSSMKVEDELKATDSTGVSIYRSSDEAKDSKMQPFDIEQNGEDEGETSAFLNETSDKRAAAPPAAIAAAAAGSPEESFQARSIKLALCFVGLQVSYITWGVLQEKVMTRAYSSGDMFPSATFLVFGNRAIAIWVALALVYYPQLRHGARLEKKAPLVWYAPCSLSNVLSSWAQYQCLKYVTFPVQVVSKSCKIIPVMLVGKFVHGKSYPIAEYLEALVITIGVSLFTLSEKQDPGKGAAESTTLGIMLLAFYLCCDSFTSQWQSKVYEKYSVNQFQMMAGVNTCSVFFTLATLLKTGEFFQTLTFMADNPEAVSHVLVLSITSCTGQLFIFYTIKKFGPVIFTIIMTTRQMLSMVLSCFLFGHALGLLAVAGAIVVFATLGYRIRRQYLAKQSKGGGRR</sequence>
<dbReference type="AlphaFoldDB" id="A0A6S9KLE1"/>
<evidence type="ECO:0000256" key="6">
    <source>
        <dbReference type="SAM" id="MobiDB-lite"/>
    </source>
</evidence>
<dbReference type="InterPro" id="IPR013657">
    <property type="entry name" value="SCL35B1-4/HUT1"/>
</dbReference>
<evidence type="ECO:0000256" key="2">
    <source>
        <dbReference type="ARBA" id="ARBA00022448"/>
    </source>
</evidence>
<feature type="transmembrane region" description="Helical" evidence="7">
    <location>
        <begin position="133"/>
        <end position="155"/>
    </location>
</feature>
<dbReference type="PANTHER" id="PTHR10778:SF13">
    <property type="entry name" value="ADENOSINE 3'-PHOSPHO 5'-PHOSPHOSULFATE TRANSPORTER 1"/>
    <property type="match status" value="1"/>
</dbReference>
<dbReference type="GO" id="GO:0000139">
    <property type="term" value="C:Golgi membrane"/>
    <property type="evidence" value="ECO:0007669"/>
    <property type="project" value="TreeGrafter"/>
</dbReference>
<feature type="transmembrane region" description="Helical" evidence="7">
    <location>
        <begin position="365"/>
        <end position="393"/>
    </location>
</feature>
<dbReference type="Pfam" id="PF08449">
    <property type="entry name" value="UAA"/>
    <property type="match status" value="1"/>
</dbReference>
<proteinExistence type="predicted"/>
<dbReference type="GO" id="GO:0005789">
    <property type="term" value="C:endoplasmic reticulum membrane"/>
    <property type="evidence" value="ECO:0007669"/>
    <property type="project" value="TreeGrafter"/>
</dbReference>
<evidence type="ECO:0000256" key="7">
    <source>
        <dbReference type="SAM" id="Phobius"/>
    </source>
</evidence>
<feature type="transmembrane region" description="Helical" evidence="7">
    <location>
        <begin position="326"/>
        <end position="345"/>
    </location>
</feature>
<feature type="compositionally biased region" description="Polar residues" evidence="6">
    <location>
        <begin position="24"/>
        <end position="33"/>
    </location>
</feature>
<evidence type="ECO:0000313" key="8">
    <source>
        <dbReference type="EMBL" id="CAE0639417.1"/>
    </source>
</evidence>
<feature type="region of interest" description="Disordered" evidence="6">
    <location>
        <begin position="1"/>
        <end position="59"/>
    </location>
</feature>
<protein>
    <recommendedName>
        <fullName evidence="9">Sugar phosphate transporter domain-containing protein</fullName>
    </recommendedName>
</protein>
<dbReference type="GO" id="GO:0046964">
    <property type="term" value="F:3'-phosphoadenosine 5'-phosphosulfate transmembrane transporter activity"/>
    <property type="evidence" value="ECO:0007669"/>
    <property type="project" value="TreeGrafter"/>
</dbReference>
<evidence type="ECO:0000256" key="5">
    <source>
        <dbReference type="ARBA" id="ARBA00023136"/>
    </source>
</evidence>
<evidence type="ECO:0000256" key="1">
    <source>
        <dbReference type="ARBA" id="ARBA00004141"/>
    </source>
</evidence>
<reference evidence="8" key="1">
    <citation type="submission" date="2021-01" db="EMBL/GenBank/DDBJ databases">
        <authorList>
            <person name="Corre E."/>
            <person name="Pelletier E."/>
            <person name="Niang G."/>
            <person name="Scheremetjew M."/>
            <person name="Finn R."/>
            <person name="Kale V."/>
            <person name="Holt S."/>
            <person name="Cochrane G."/>
            <person name="Meng A."/>
            <person name="Brown T."/>
            <person name="Cohen L."/>
        </authorList>
    </citation>
    <scope>NUCLEOTIDE SEQUENCE</scope>
    <source>
        <strain evidence="8">CCMP3107</strain>
    </source>
</reference>
<keyword evidence="3 7" id="KW-0812">Transmembrane</keyword>
<feature type="transmembrane region" description="Helical" evidence="7">
    <location>
        <begin position="285"/>
        <end position="305"/>
    </location>
</feature>
<evidence type="ECO:0008006" key="9">
    <source>
        <dbReference type="Google" id="ProtNLM"/>
    </source>
</evidence>
<name>A0A6S9KLE1_HETAK</name>
<dbReference type="PANTHER" id="PTHR10778">
    <property type="entry name" value="SOLUTE CARRIER FAMILY 35 MEMBER B"/>
    <property type="match status" value="1"/>
</dbReference>
<evidence type="ECO:0000256" key="3">
    <source>
        <dbReference type="ARBA" id="ARBA00022692"/>
    </source>
</evidence>
<keyword evidence="4 7" id="KW-1133">Transmembrane helix</keyword>
<accession>A0A6S9KLE1</accession>
<comment type="subcellular location">
    <subcellularLocation>
        <location evidence="1">Membrane</location>
        <topology evidence="1">Multi-pass membrane protein</topology>
    </subcellularLocation>
</comment>
<dbReference type="EMBL" id="HBIU01040012">
    <property type="protein sequence ID" value="CAE0639417.1"/>
    <property type="molecule type" value="Transcribed_RNA"/>
</dbReference>